<dbReference type="Pfam" id="PF00122">
    <property type="entry name" value="E1-E2_ATPase"/>
    <property type="match status" value="1"/>
</dbReference>
<keyword evidence="19" id="KW-1185">Reference proteome</keyword>
<dbReference type="AlphaFoldDB" id="A0A1M6Q023"/>
<dbReference type="InterPro" id="IPR036163">
    <property type="entry name" value="HMA_dom_sf"/>
</dbReference>
<dbReference type="RefSeq" id="WP_110942681.1">
    <property type="nucleotide sequence ID" value="NZ_FQZV01000078.1"/>
</dbReference>
<dbReference type="Gene3D" id="2.70.150.10">
    <property type="entry name" value="Calcium-transporting ATPase, cytoplasmic transduction domain A"/>
    <property type="match status" value="1"/>
</dbReference>
<proteinExistence type="inferred from homology"/>
<keyword evidence="9 16" id="KW-0067">ATP-binding</keyword>
<dbReference type="InterPro" id="IPR036412">
    <property type="entry name" value="HAD-like_sf"/>
</dbReference>
<evidence type="ECO:0000256" key="13">
    <source>
        <dbReference type="ARBA" id="ARBA00023136"/>
    </source>
</evidence>
<dbReference type="PROSITE" id="PS00154">
    <property type="entry name" value="ATPASE_E1_E2"/>
    <property type="match status" value="1"/>
</dbReference>
<dbReference type="InterPro" id="IPR018303">
    <property type="entry name" value="ATPase_P-typ_P_site"/>
</dbReference>
<dbReference type="InterPro" id="IPR023299">
    <property type="entry name" value="ATPase_P-typ_cyto_dom_N"/>
</dbReference>
<keyword evidence="4" id="KW-0104">Cadmium</keyword>
<keyword evidence="5" id="KW-0597">Phosphoprotein</keyword>
<dbReference type="GO" id="GO:0005524">
    <property type="term" value="F:ATP binding"/>
    <property type="evidence" value="ECO:0007669"/>
    <property type="project" value="UniProtKB-UniRule"/>
</dbReference>
<feature type="domain" description="HMA" evidence="17">
    <location>
        <begin position="164"/>
        <end position="233"/>
    </location>
</feature>
<dbReference type="NCBIfam" id="TIGR01525">
    <property type="entry name" value="ATPase-IB_hvy"/>
    <property type="match status" value="1"/>
</dbReference>
<dbReference type="NCBIfam" id="TIGR01494">
    <property type="entry name" value="ATPase_P-type"/>
    <property type="match status" value="1"/>
</dbReference>
<dbReference type="InterPro" id="IPR044492">
    <property type="entry name" value="P_typ_ATPase_HD_dom"/>
</dbReference>
<feature type="domain" description="HMA" evidence="17">
    <location>
        <begin position="5"/>
        <end position="69"/>
    </location>
</feature>
<dbReference type="GO" id="GO:0008551">
    <property type="term" value="F:P-type cadmium transporter activity"/>
    <property type="evidence" value="ECO:0007669"/>
    <property type="project" value="UniProtKB-EC"/>
</dbReference>
<keyword evidence="10" id="KW-0460">Magnesium</keyword>
<dbReference type="GO" id="GO:0005886">
    <property type="term" value="C:plasma membrane"/>
    <property type="evidence" value="ECO:0007669"/>
    <property type="project" value="UniProtKB-SubCell"/>
</dbReference>
<evidence type="ECO:0000256" key="16">
    <source>
        <dbReference type="RuleBase" id="RU362081"/>
    </source>
</evidence>
<feature type="transmembrane region" description="Helical" evidence="16">
    <location>
        <begin position="842"/>
        <end position="861"/>
    </location>
</feature>
<feature type="transmembrane region" description="Helical" evidence="16">
    <location>
        <begin position="516"/>
        <end position="537"/>
    </location>
</feature>
<dbReference type="PROSITE" id="PS50846">
    <property type="entry name" value="HMA_2"/>
    <property type="match status" value="3"/>
</dbReference>
<dbReference type="PANTHER" id="PTHR48085">
    <property type="entry name" value="CADMIUM/ZINC-TRANSPORTING ATPASE HMA2-RELATED"/>
    <property type="match status" value="1"/>
</dbReference>
<comment type="subcellular location">
    <subcellularLocation>
        <location evidence="1">Cell membrane</location>
        <topology evidence="1">Multi-pass membrane protein</topology>
    </subcellularLocation>
</comment>
<evidence type="ECO:0000256" key="3">
    <source>
        <dbReference type="ARBA" id="ARBA00022475"/>
    </source>
</evidence>
<evidence type="ECO:0000256" key="10">
    <source>
        <dbReference type="ARBA" id="ARBA00022842"/>
    </source>
</evidence>
<dbReference type="Pfam" id="PF00702">
    <property type="entry name" value="Hydrolase"/>
    <property type="match status" value="1"/>
</dbReference>
<dbReference type="InterPro" id="IPR023214">
    <property type="entry name" value="HAD_sf"/>
</dbReference>
<dbReference type="InterPro" id="IPR006121">
    <property type="entry name" value="HMA_dom"/>
</dbReference>
<evidence type="ECO:0000256" key="5">
    <source>
        <dbReference type="ARBA" id="ARBA00022553"/>
    </source>
</evidence>
<keyword evidence="13 16" id="KW-0472">Membrane</keyword>
<dbReference type="InterPro" id="IPR001757">
    <property type="entry name" value="P_typ_ATPase"/>
</dbReference>
<keyword evidence="11" id="KW-1278">Translocase</keyword>
<reference evidence="19" key="1">
    <citation type="submission" date="2016-11" db="EMBL/GenBank/DDBJ databases">
        <authorList>
            <person name="Varghese N."/>
            <person name="Submissions S."/>
        </authorList>
    </citation>
    <scope>NUCLEOTIDE SEQUENCE [LARGE SCALE GENOMIC DNA]</scope>
    <source>
        <strain evidence="19">DSM 17957</strain>
    </source>
</reference>
<dbReference type="SFLD" id="SFLDS00003">
    <property type="entry name" value="Haloacid_Dehalogenase"/>
    <property type="match status" value="1"/>
</dbReference>
<feature type="domain" description="HMA" evidence="17">
    <location>
        <begin position="83"/>
        <end position="145"/>
    </location>
</feature>
<dbReference type="PRINTS" id="PR00119">
    <property type="entry name" value="CATATPASE"/>
</dbReference>
<evidence type="ECO:0000256" key="11">
    <source>
        <dbReference type="ARBA" id="ARBA00022967"/>
    </source>
</evidence>
<dbReference type="EMBL" id="FQZV01000078">
    <property type="protein sequence ID" value="SHK13585.1"/>
    <property type="molecule type" value="Genomic_DNA"/>
</dbReference>
<feature type="transmembrane region" description="Helical" evidence="16">
    <location>
        <begin position="284"/>
        <end position="300"/>
    </location>
</feature>
<evidence type="ECO:0000256" key="12">
    <source>
        <dbReference type="ARBA" id="ARBA00022989"/>
    </source>
</evidence>
<dbReference type="Gene3D" id="3.40.50.1000">
    <property type="entry name" value="HAD superfamily/HAD-like"/>
    <property type="match status" value="1"/>
</dbReference>
<feature type="transmembrane region" description="Helical" evidence="16">
    <location>
        <begin position="484"/>
        <end position="504"/>
    </location>
</feature>
<feature type="transmembrane region" description="Helical" evidence="16">
    <location>
        <begin position="816"/>
        <end position="836"/>
    </location>
</feature>
<keyword evidence="6 16" id="KW-0812">Transmembrane</keyword>
<dbReference type="OrthoDB" id="9760364at2"/>
<comment type="catalytic activity">
    <reaction evidence="15">
        <text>Cd(2+)(in) + ATP + H2O = Cd(2+)(out) + ADP + phosphate + H(+)</text>
        <dbReference type="Rhea" id="RHEA:12132"/>
        <dbReference type="ChEBI" id="CHEBI:15377"/>
        <dbReference type="ChEBI" id="CHEBI:15378"/>
        <dbReference type="ChEBI" id="CHEBI:30616"/>
        <dbReference type="ChEBI" id="CHEBI:43474"/>
        <dbReference type="ChEBI" id="CHEBI:48775"/>
        <dbReference type="ChEBI" id="CHEBI:456216"/>
        <dbReference type="EC" id="7.2.2.21"/>
    </reaction>
</comment>
<dbReference type="GO" id="GO:0016887">
    <property type="term" value="F:ATP hydrolysis activity"/>
    <property type="evidence" value="ECO:0007669"/>
    <property type="project" value="InterPro"/>
</dbReference>
<dbReference type="Pfam" id="PF00403">
    <property type="entry name" value="HMA"/>
    <property type="match status" value="3"/>
</dbReference>
<dbReference type="FunFam" id="2.70.150.10:FF:000090">
    <property type="entry name" value="Cadmium-translocating P-type ATPase"/>
    <property type="match status" value="1"/>
</dbReference>
<dbReference type="NCBIfam" id="TIGR01512">
    <property type="entry name" value="ATPase-IB2_Cd"/>
    <property type="match status" value="1"/>
</dbReference>
<dbReference type="InterPro" id="IPR027256">
    <property type="entry name" value="P-typ_ATPase_IB"/>
</dbReference>
<keyword evidence="3 16" id="KW-1003">Cell membrane</keyword>
<organism evidence="18 19">
    <name type="scientific">Geosporobacter subterraneus DSM 17957</name>
    <dbReference type="NCBI Taxonomy" id="1121919"/>
    <lineage>
        <taxon>Bacteria</taxon>
        <taxon>Bacillati</taxon>
        <taxon>Bacillota</taxon>
        <taxon>Clostridia</taxon>
        <taxon>Peptostreptococcales</taxon>
        <taxon>Thermotaleaceae</taxon>
        <taxon>Geosporobacter</taxon>
    </lineage>
</organism>
<dbReference type="PANTHER" id="PTHR48085:SF5">
    <property type="entry name" value="CADMIUM_ZINC-TRANSPORTING ATPASE HMA4-RELATED"/>
    <property type="match status" value="1"/>
</dbReference>
<comment type="similarity">
    <text evidence="2 16">Belongs to the cation transport ATPase (P-type) (TC 3.A.3) family. Type IB subfamily.</text>
</comment>
<evidence type="ECO:0000256" key="15">
    <source>
        <dbReference type="ARBA" id="ARBA00049338"/>
    </source>
</evidence>
<dbReference type="SUPFAM" id="SSF56784">
    <property type="entry name" value="HAD-like"/>
    <property type="match status" value="1"/>
</dbReference>
<dbReference type="InterPro" id="IPR008250">
    <property type="entry name" value="ATPase_P-typ_transduc_dom_A_sf"/>
</dbReference>
<dbReference type="STRING" id="1121919.SAMN02745975_03730"/>
<dbReference type="SUPFAM" id="SSF81665">
    <property type="entry name" value="Calcium ATPase, transmembrane domain M"/>
    <property type="match status" value="1"/>
</dbReference>
<dbReference type="CDD" id="cd07548">
    <property type="entry name" value="P-type_ATPase-Cd_Zn_Co_like"/>
    <property type="match status" value="1"/>
</dbReference>
<dbReference type="SFLD" id="SFLDF00027">
    <property type="entry name" value="p-type_atpase"/>
    <property type="match status" value="1"/>
</dbReference>
<dbReference type="GO" id="GO:0046872">
    <property type="term" value="F:metal ion binding"/>
    <property type="evidence" value="ECO:0007669"/>
    <property type="project" value="UniProtKB-KW"/>
</dbReference>
<dbReference type="Gene3D" id="3.30.70.100">
    <property type="match status" value="3"/>
</dbReference>
<dbReference type="InterPro" id="IPR059000">
    <property type="entry name" value="ATPase_P-type_domA"/>
</dbReference>
<dbReference type="PROSITE" id="PS01047">
    <property type="entry name" value="HMA_1"/>
    <property type="match status" value="1"/>
</dbReference>
<dbReference type="EC" id="7.2.2.21" evidence="14"/>
<accession>A0A1M6Q023</accession>
<evidence type="ECO:0000256" key="6">
    <source>
        <dbReference type="ARBA" id="ARBA00022692"/>
    </source>
</evidence>
<evidence type="ECO:0000256" key="4">
    <source>
        <dbReference type="ARBA" id="ARBA00022539"/>
    </source>
</evidence>
<dbReference type="InterPro" id="IPR023298">
    <property type="entry name" value="ATPase_P-typ_TM_dom_sf"/>
</dbReference>
<keyword evidence="12 16" id="KW-1133">Transmembrane helix</keyword>
<name>A0A1M6Q023_9FIRM</name>
<evidence type="ECO:0000256" key="8">
    <source>
        <dbReference type="ARBA" id="ARBA00022741"/>
    </source>
</evidence>
<dbReference type="SFLD" id="SFLDG00002">
    <property type="entry name" value="C1.7:_P-type_atpase_like"/>
    <property type="match status" value="1"/>
</dbReference>
<protein>
    <recommendedName>
        <fullName evidence="14">Cd(2+)-exporting ATPase</fullName>
        <ecNumber evidence="14">7.2.2.21</ecNumber>
    </recommendedName>
</protein>
<evidence type="ECO:0000256" key="7">
    <source>
        <dbReference type="ARBA" id="ARBA00022723"/>
    </source>
</evidence>
<dbReference type="PRINTS" id="PR00941">
    <property type="entry name" value="CDATPASE"/>
</dbReference>
<dbReference type="CDD" id="cd00371">
    <property type="entry name" value="HMA"/>
    <property type="match status" value="3"/>
</dbReference>
<evidence type="ECO:0000256" key="14">
    <source>
        <dbReference type="ARBA" id="ARBA00039103"/>
    </source>
</evidence>
<dbReference type="InterPro" id="IPR051014">
    <property type="entry name" value="Cation_Transport_ATPase_IB"/>
</dbReference>
<keyword evidence="7 16" id="KW-0479">Metal-binding</keyword>
<dbReference type="SUPFAM" id="SSF81653">
    <property type="entry name" value="Calcium ATPase, transduction domain A"/>
    <property type="match status" value="1"/>
</dbReference>
<dbReference type="Proteomes" id="UP000184536">
    <property type="component" value="Unassembled WGS sequence"/>
</dbReference>
<keyword evidence="8 16" id="KW-0547">Nucleotide-binding</keyword>
<dbReference type="SUPFAM" id="SSF55008">
    <property type="entry name" value="HMA, heavy metal-associated domain"/>
    <property type="match status" value="3"/>
</dbReference>
<evidence type="ECO:0000259" key="17">
    <source>
        <dbReference type="PROSITE" id="PS50846"/>
    </source>
</evidence>
<evidence type="ECO:0000256" key="1">
    <source>
        <dbReference type="ARBA" id="ARBA00004651"/>
    </source>
</evidence>
<gene>
    <name evidence="18" type="ORF">SAMN02745975_03730</name>
</gene>
<dbReference type="FunFam" id="3.40.1110.10:FF:000066">
    <property type="entry name" value="Cadmium-translocating P-type ATPase"/>
    <property type="match status" value="1"/>
</dbReference>
<evidence type="ECO:0000313" key="18">
    <source>
        <dbReference type="EMBL" id="SHK13585.1"/>
    </source>
</evidence>
<dbReference type="InterPro" id="IPR017969">
    <property type="entry name" value="Heavy-metal-associated_CS"/>
</dbReference>
<evidence type="ECO:0000256" key="9">
    <source>
        <dbReference type="ARBA" id="ARBA00022840"/>
    </source>
</evidence>
<sequence>MASKVKKELILEGLDCANCSAKIESEANQIAGVNASMNFMTKTLTIETENGQEIERILAQINTIVNKHEPDVIVREKTINKSGKKSLILVGLGCANCAAKMETQIKNLTGVKNATVDFVSKKLIIEANSKQDLKRIIEEATAIVKRIEPDVKVVDEEQKGESDNKRIFILEGLGCANCASKIESEVKKLEGVKVASVDFVSKKLTMETDTNINFQKLNEDIVSIVKKIEPDVRVISAEEIIKEKVKENDGKEEDNNKKEIIRLGISGAFFAIGLALNLPSWMELTVFLISYIISGGKIVLKALKNITRGQVFDENFLMSVATIGAFFIGEYPEGVAVMLFFQVGEFFQELAVNRSRKSISALMDIRPDFANLKAGDDIKRVSPEEVSIGDIIVVKPGEKVPLDGKVVEGSSMVDTSALTGESVPREIEAGNEVLSGFINKNGVLTIEVTKEFGESTVAKILDLVQNASSRKAPTENFITKFARYYTPVVVVIALLLAIVPPLVVQGATFSDWVYRALVFLVISCPCALVVSIPLGFFGGIGGASRSGVLVKGSNYLEALNNVETVIFDKTGTLTKGVFNVTEINPQNNYTKEELLEYAAYAESYSNHPIAISILKAYEKEVDKSKIESYDEISGHGIKVKVEGKEILAGNIKLMNKENIKVSKVESVGTVVHVALNNVYAGYIVISDEVKDDSAGAIKALKALGVKKTVMLTGDAKSVGEKVGKQLGLDEVYAELLPTEKVEKLELIDKQKSPKGKLVFVGDGINDAPVLARADIGMAMGGLGSDAAIEAADVVIMTDEPSKIATGIKIAKRTRKIVWQNIILAMGVKLIFLILGATGVASLWEAVFADVGVTVIAVINAMRVMKVKNL</sequence>
<dbReference type="Gene3D" id="3.40.1110.10">
    <property type="entry name" value="Calcium-transporting ATPase, cytoplasmic domain N"/>
    <property type="match status" value="1"/>
</dbReference>
<evidence type="ECO:0000256" key="2">
    <source>
        <dbReference type="ARBA" id="ARBA00006024"/>
    </source>
</evidence>
<evidence type="ECO:0000313" key="19">
    <source>
        <dbReference type="Proteomes" id="UP000184536"/>
    </source>
</evidence>